<reference evidence="3" key="1">
    <citation type="submission" date="2023-01" db="EMBL/GenBank/DDBJ databases">
        <title>Key to firefly adult light organ development and bioluminescence: homeobox transcription factors regulate luciferase expression and transportation to peroxisome.</title>
        <authorList>
            <person name="Fu X."/>
        </authorList>
    </citation>
    <scope>NUCLEOTIDE SEQUENCE [LARGE SCALE GENOMIC DNA]</scope>
</reference>
<keyword evidence="3" id="KW-1185">Reference proteome</keyword>
<dbReference type="PANTHER" id="PTHR10943">
    <property type="entry name" value="26S PROTEASOME NON-ATPASE REGULATORY SUBUNIT"/>
    <property type="match status" value="1"/>
</dbReference>
<dbReference type="Gene3D" id="1.25.10.10">
    <property type="entry name" value="Leucine-rich Repeat Variant"/>
    <property type="match status" value="1"/>
</dbReference>
<sequence>MANNKEKDTKRLIAKLELLLGELNDFTEFTKVVQPEETDPFIWEQLAFRLEQIKLIPTEYRALSADATIISLSSENILSFSDFQSNYFRAVAQASLLLKNKDVKEQQNIADQSGRILQALRTASPLPHLLEDKLKPKALETSPASSSITHQEENTEFKVKIDCTYDSLSNSEKEHQRRIEKLHGILSGEISIELHLQFLIRSNHADLLIFKQTKETVRVSICHTVTVIANSFMHSGTTSDNLEWLARATNLTKLTATPSRGVIHRGHKQEALTLMQSYLPKEVGPSSGYFEGGELRALELLRANHEANITDYLLGQLEDTQNEMV</sequence>
<dbReference type="AlphaFoldDB" id="A0AAN7PKI0"/>
<comment type="caution">
    <text evidence="2">The sequence shown here is derived from an EMBL/GenBank/DDBJ whole genome shotgun (WGS) entry which is preliminary data.</text>
</comment>
<dbReference type="PANTHER" id="PTHR10943:SF2">
    <property type="entry name" value="26S PROTEASOME NON-ATPASE REGULATORY SUBUNIT 1"/>
    <property type="match status" value="1"/>
</dbReference>
<gene>
    <name evidence="2" type="ORF">RN001_000742</name>
</gene>
<dbReference type="GO" id="GO:0005634">
    <property type="term" value="C:nucleus"/>
    <property type="evidence" value="ECO:0007669"/>
    <property type="project" value="TreeGrafter"/>
</dbReference>
<protein>
    <submittedName>
        <fullName evidence="2">Uncharacterized protein</fullName>
    </submittedName>
</protein>
<dbReference type="InterPro" id="IPR011989">
    <property type="entry name" value="ARM-like"/>
</dbReference>
<dbReference type="EMBL" id="JARPUR010000001">
    <property type="protein sequence ID" value="KAK4884471.1"/>
    <property type="molecule type" value="Genomic_DNA"/>
</dbReference>
<proteinExistence type="predicted"/>
<evidence type="ECO:0000256" key="1">
    <source>
        <dbReference type="ARBA" id="ARBA00022737"/>
    </source>
</evidence>
<dbReference type="Proteomes" id="UP001353858">
    <property type="component" value="Unassembled WGS sequence"/>
</dbReference>
<evidence type="ECO:0000313" key="3">
    <source>
        <dbReference type="Proteomes" id="UP001353858"/>
    </source>
</evidence>
<dbReference type="GO" id="GO:0034515">
    <property type="term" value="C:proteasome storage granule"/>
    <property type="evidence" value="ECO:0007669"/>
    <property type="project" value="TreeGrafter"/>
</dbReference>
<organism evidence="2 3">
    <name type="scientific">Aquatica leii</name>
    <dbReference type="NCBI Taxonomy" id="1421715"/>
    <lineage>
        <taxon>Eukaryota</taxon>
        <taxon>Metazoa</taxon>
        <taxon>Ecdysozoa</taxon>
        <taxon>Arthropoda</taxon>
        <taxon>Hexapoda</taxon>
        <taxon>Insecta</taxon>
        <taxon>Pterygota</taxon>
        <taxon>Neoptera</taxon>
        <taxon>Endopterygota</taxon>
        <taxon>Coleoptera</taxon>
        <taxon>Polyphaga</taxon>
        <taxon>Elateriformia</taxon>
        <taxon>Elateroidea</taxon>
        <taxon>Lampyridae</taxon>
        <taxon>Luciolinae</taxon>
        <taxon>Aquatica</taxon>
    </lineage>
</organism>
<accession>A0AAN7PKI0</accession>
<keyword evidence="1" id="KW-0677">Repeat</keyword>
<evidence type="ECO:0000313" key="2">
    <source>
        <dbReference type="EMBL" id="KAK4884471.1"/>
    </source>
</evidence>
<dbReference type="GO" id="GO:0043161">
    <property type="term" value="P:proteasome-mediated ubiquitin-dependent protein catabolic process"/>
    <property type="evidence" value="ECO:0007669"/>
    <property type="project" value="TreeGrafter"/>
</dbReference>
<name>A0AAN7PKI0_9COLE</name>
<dbReference type="GO" id="GO:0008540">
    <property type="term" value="C:proteasome regulatory particle, base subcomplex"/>
    <property type="evidence" value="ECO:0007669"/>
    <property type="project" value="TreeGrafter"/>
</dbReference>